<evidence type="ECO:0000256" key="3">
    <source>
        <dbReference type="SAM" id="MobiDB-lite"/>
    </source>
</evidence>
<dbReference type="Pfam" id="PF01478">
    <property type="entry name" value="Peptidase_A24"/>
    <property type="match status" value="1"/>
</dbReference>
<evidence type="ECO:0000256" key="2">
    <source>
        <dbReference type="RuleBase" id="RU003793"/>
    </source>
</evidence>
<protein>
    <recommendedName>
        <fullName evidence="5">Prepilin type IV endopeptidase peptidase domain-containing protein</fullName>
    </recommendedName>
</protein>
<proteinExistence type="inferred from homology"/>
<feature type="compositionally biased region" description="Basic and acidic residues" evidence="3">
    <location>
        <begin position="46"/>
        <end position="57"/>
    </location>
</feature>
<feature type="transmembrane region" description="Helical" evidence="4">
    <location>
        <begin position="169"/>
        <end position="195"/>
    </location>
</feature>
<feature type="transmembrane region" description="Helical" evidence="4">
    <location>
        <begin position="6"/>
        <end position="25"/>
    </location>
</feature>
<dbReference type="PRINTS" id="PR00864">
    <property type="entry name" value="PREPILNPTASE"/>
</dbReference>
<feature type="transmembrane region" description="Helical" evidence="4">
    <location>
        <begin position="215"/>
        <end position="236"/>
    </location>
</feature>
<gene>
    <name evidence="6" type="ORF">GCM10010531_39560</name>
</gene>
<dbReference type="Proteomes" id="UP001499924">
    <property type="component" value="Unassembled WGS sequence"/>
</dbReference>
<evidence type="ECO:0000313" key="7">
    <source>
        <dbReference type="Proteomes" id="UP001499924"/>
    </source>
</evidence>
<name>A0ABP6PK74_9ACTN</name>
<feature type="region of interest" description="Disordered" evidence="3">
    <location>
        <begin position="32"/>
        <end position="60"/>
    </location>
</feature>
<dbReference type="PANTHER" id="PTHR30487">
    <property type="entry name" value="TYPE 4 PREPILIN-LIKE PROTEINS LEADER PEPTIDE-PROCESSING ENZYME"/>
    <property type="match status" value="1"/>
</dbReference>
<comment type="caution">
    <text evidence="6">The sequence shown here is derived from an EMBL/GenBank/DDBJ whole genome shotgun (WGS) entry which is preliminary data.</text>
</comment>
<accession>A0ABP6PK74</accession>
<evidence type="ECO:0000256" key="4">
    <source>
        <dbReference type="SAM" id="Phobius"/>
    </source>
</evidence>
<keyword evidence="7" id="KW-1185">Reference proteome</keyword>
<sequence length="237" mass="24056">MTALGVGAAAVLGVLVGALVARLAARFPWPPRRSRRAGGDTAAADGESRPGPRDRGGAGRAGSVAVLTGVLFALTAWRIGLSWELPAFLFLAGAAVLLTVVDVQHRVLPNRVVLPSIAVGAVLLTVAAAGTGEWSALLRAGVAAGVLFVVFLFLALISPRSLGMGDVKLAALLGLYLGWVGWGAVVLGAAAGFIVQALLALALLAGRRIGLRAELPFGPAMLIGAAVAIGWPDLLLR</sequence>
<dbReference type="InterPro" id="IPR050882">
    <property type="entry name" value="Prepilin_peptidase/N-MTase"/>
</dbReference>
<feature type="transmembrane region" description="Helical" evidence="4">
    <location>
        <begin position="136"/>
        <end position="157"/>
    </location>
</feature>
<comment type="similarity">
    <text evidence="1 2">Belongs to the peptidase A24 family.</text>
</comment>
<evidence type="ECO:0000256" key="1">
    <source>
        <dbReference type="ARBA" id="ARBA00005801"/>
    </source>
</evidence>
<dbReference type="PANTHER" id="PTHR30487:SF0">
    <property type="entry name" value="PREPILIN LEADER PEPTIDASE_N-METHYLTRANSFERASE-RELATED"/>
    <property type="match status" value="1"/>
</dbReference>
<organism evidence="6 7">
    <name type="scientific">Blastococcus jejuensis</name>
    <dbReference type="NCBI Taxonomy" id="351224"/>
    <lineage>
        <taxon>Bacteria</taxon>
        <taxon>Bacillati</taxon>
        <taxon>Actinomycetota</taxon>
        <taxon>Actinomycetes</taxon>
        <taxon>Geodermatophilales</taxon>
        <taxon>Geodermatophilaceae</taxon>
        <taxon>Blastococcus</taxon>
    </lineage>
</organism>
<dbReference type="Gene3D" id="1.20.120.1220">
    <property type="match status" value="1"/>
</dbReference>
<evidence type="ECO:0000259" key="5">
    <source>
        <dbReference type="Pfam" id="PF01478"/>
    </source>
</evidence>
<evidence type="ECO:0000313" key="6">
    <source>
        <dbReference type="EMBL" id="GAA3181456.1"/>
    </source>
</evidence>
<keyword evidence="4" id="KW-0472">Membrane</keyword>
<dbReference type="EMBL" id="BAAAVV010000014">
    <property type="protein sequence ID" value="GAA3181456.1"/>
    <property type="molecule type" value="Genomic_DNA"/>
</dbReference>
<feature type="domain" description="Prepilin type IV endopeptidase peptidase" evidence="5">
    <location>
        <begin position="89"/>
        <end position="190"/>
    </location>
</feature>
<dbReference type="InterPro" id="IPR000045">
    <property type="entry name" value="Prepilin_IV_endopep_pep"/>
</dbReference>
<feature type="transmembrane region" description="Helical" evidence="4">
    <location>
        <begin position="85"/>
        <end position="103"/>
    </location>
</feature>
<keyword evidence="4" id="KW-0812">Transmembrane</keyword>
<dbReference type="InterPro" id="IPR014032">
    <property type="entry name" value="Peptidase_A24A_bac"/>
</dbReference>
<reference evidence="7" key="1">
    <citation type="journal article" date="2019" name="Int. J. Syst. Evol. Microbiol.">
        <title>The Global Catalogue of Microorganisms (GCM) 10K type strain sequencing project: providing services to taxonomists for standard genome sequencing and annotation.</title>
        <authorList>
            <consortium name="The Broad Institute Genomics Platform"/>
            <consortium name="The Broad Institute Genome Sequencing Center for Infectious Disease"/>
            <person name="Wu L."/>
            <person name="Ma J."/>
        </authorList>
    </citation>
    <scope>NUCLEOTIDE SEQUENCE [LARGE SCALE GENOMIC DNA]</scope>
    <source>
        <strain evidence="7">JCM 15614</strain>
    </source>
</reference>
<keyword evidence="4" id="KW-1133">Transmembrane helix</keyword>
<feature type="transmembrane region" description="Helical" evidence="4">
    <location>
        <begin position="112"/>
        <end position="130"/>
    </location>
</feature>